<accession>A0A151P9K0</accession>
<dbReference type="Proteomes" id="UP000050525">
    <property type="component" value="Unassembled WGS sequence"/>
</dbReference>
<organism evidence="1 2">
    <name type="scientific">Alligator mississippiensis</name>
    <name type="common">American alligator</name>
    <dbReference type="NCBI Taxonomy" id="8496"/>
    <lineage>
        <taxon>Eukaryota</taxon>
        <taxon>Metazoa</taxon>
        <taxon>Chordata</taxon>
        <taxon>Craniata</taxon>
        <taxon>Vertebrata</taxon>
        <taxon>Euteleostomi</taxon>
        <taxon>Archelosauria</taxon>
        <taxon>Archosauria</taxon>
        <taxon>Crocodylia</taxon>
        <taxon>Alligatoridae</taxon>
        <taxon>Alligatorinae</taxon>
        <taxon>Alligator</taxon>
    </lineage>
</organism>
<keyword evidence="2" id="KW-1185">Reference proteome</keyword>
<proteinExistence type="predicted"/>
<protein>
    <submittedName>
        <fullName evidence="1">Uncharacterized protein</fullName>
    </submittedName>
</protein>
<reference evidence="1 2" key="1">
    <citation type="journal article" date="2012" name="Genome Biol.">
        <title>Sequencing three crocodilian genomes to illuminate the evolution of archosaurs and amniotes.</title>
        <authorList>
            <person name="St John J.A."/>
            <person name="Braun E.L."/>
            <person name="Isberg S.R."/>
            <person name="Miles L.G."/>
            <person name="Chong A.Y."/>
            <person name="Gongora J."/>
            <person name="Dalzell P."/>
            <person name="Moran C."/>
            <person name="Bed'hom B."/>
            <person name="Abzhanov A."/>
            <person name="Burgess S.C."/>
            <person name="Cooksey A.M."/>
            <person name="Castoe T.A."/>
            <person name="Crawford N.G."/>
            <person name="Densmore L.D."/>
            <person name="Drew J.C."/>
            <person name="Edwards S.V."/>
            <person name="Faircloth B.C."/>
            <person name="Fujita M.K."/>
            <person name="Greenwold M.J."/>
            <person name="Hoffmann F.G."/>
            <person name="Howard J.M."/>
            <person name="Iguchi T."/>
            <person name="Janes D.E."/>
            <person name="Khan S.Y."/>
            <person name="Kohno S."/>
            <person name="de Koning A.J."/>
            <person name="Lance S.L."/>
            <person name="McCarthy F.M."/>
            <person name="McCormack J.E."/>
            <person name="Merchant M.E."/>
            <person name="Peterson D.G."/>
            <person name="Pollock D.D."/>
            <person name="Pourmand N."/>
            <person name="Raney B.J."/>
            <person name="Roessler K.A."/>
            <person name="Sanford J.R."/>
            <person name="Sawyer R.H."/>
            <person name="Schmidt C.J."/>
            <person name="Triplett E.W."/>
            <person name="Tuberville T.D."/>
            <person name="Venegas-Anaya M."/>
            <person name="Howard J.T."/>
            <person name="Jarvis E.D."/>
            <person name="Guillette L.J.Jr."/>
            <person name="Glenn T.C."/>
            <person name="Green R.E."/>
            <person name="Ray D.A."/>
        </authorList>
    </citation>
    <scope>NUCLEOTIDE SEQUENCE [LARGE SCALE GENOMIC DNA]</scope>
    <source>
        <strain evidence="1">KSC_2009_1</strain>
    </source>
</reference>
<dbReference type="AlphaFoldDB" id="A0A151P9K0"/>
<dbReference type="EMBL" id="AKHW03000533">
    <property type="protein sequence ID" value="KYO45777.1"/>
    <property type="molecule type" value="Genomic_DNA"/>
</dbReference>
<gene>
    <name evidence="1" type="ORF">Y1Q_0021426</name>
</gene>
<evidence type="ECO:0000313" key="2">
    <source>
        <dbReference type="Proteomes" id="UP000050525"/>
    </source>
</evidence>
<sequence length="75" mass="8576">MPTGSLPECFMLISLRLCGSIQAKKEFFTLPPPLHQQKDIQMKGHLSWCIKSHWAIAMPFCSVYYYLGDVKATLE</sequence>
<comment type="caution">
    <text evidence="1">The sequence shown here is derived from an EMBL/GenBank/DDBJ whole genome shotgun (WGS) entry which is preliminary data.</text>
</comment>
<name>A0A151P9K0_ALLMI</name>
<evidence type="ECO:0000313" key="1">
    <source>
        <dbReference type="EMBL" id="KYO45777.1"/>
    </source>
</evidence>